<dbReference type="AlphaFoldDB" id="A0A9W8PRL2"/>
<comment type="caution">
    <text evidence="2">The sequence shown here is derived from an EMBL/GenBank/DDBJ whole genome shotgun (WGS) entry which is preliminary data.</text>
</comment>
<feature type="chain" id="PRO_5040912882" evidence="1">
    <location>
        <begin position="20"/>
        <end position="511"/>
    </location>
</feature>
<dbReference type="EMBL" id="JAPDHF010000006">
    <property type="protein sequence ID" value="KAJ4016218.1"/>
    <property type="molecule type" value="Genomic_DNA"/>
</dbReference>
<reference evidence="2" key="1">
    <citation type="submission" date="2022-10" db="EMBL/GenBank/DDBJ databases">
        <title>Fusarium specimens isolated from Avocado Roots.</title>
        <authorList>
            <person name="Stajich J."/>
            <person name="Roper C."/>
            <person name="Heimlech-Rivalta G."/>
        </authorList>
    </citation>
    <scope>NUCLEOTIDE SEQUENCE</scope>
    <source>
        <strain evidence="2">CF00143</strain>
    </source>
</reference>
<gene>
    <name evidence="2" type="ORF">NW766_004409</name>
</gene>
<dbReference type="OrthoDB" id="5042680at2759"/>
<evidence type="ECO:0000313" key="3">
    <source>
        <dbReference type="Proteomes" id="UP001152130"/>
    </source>
</evidence>
<organism evidence="2 3">
    <name type="scientific">Fusarium irregulare</name>
    <dbReference type="NCBI Taxonomy" id="2494466"/>
    <lineage>
        <taxon>Eukaryota</taxon>
        <taxon>Fungi</taxon>
        <taxon>Dikarya</taxon>
        <taxon>Ascomycota</taxon>
        <taxon>Pezizomycotina</taxon>
        <taxon>Sordariomycetes</taxon>
        <taxon>Hypocreomycetidae</taxon>
        <taxon>Hypocreales</taxon>
        <taxon>Nectriaceae</taxon>
        <taxon>Fusarium</taxon>
        <taxon>Fusarium incarnatum-equiseti species complex</taxon>
    </lineage>
</organism>
<proteinExistence type="predicted"/>
<evidence type="ECO:0000256" key="1">
    <source>
        <dbReference type="SAM" id="SignalP"/>
    </source>
</evidence>
<keyword evidence="3" id="KW-1185">Reference proteome</keyword>
<evidence type="ECO:0000313" key="2">
    <source>
        <dbReference type="EMBL" id="KAJ4016218.1"/>
    </source>
</evidence>
<sequence>MKTYASITLLNLALLTVNAAEQKDINTSCDEVWGVIGCSRFIQYPSFIRATYDGMGNQNGIEVVSEDVNICTAVQEALGNRDFVDMAVPNCQCLNLASYYGDSSDYKSIFDGQINQGVREYALDDISKAETCLVNNDYIVSTNKASVTRSQLSTANGWTIIRAPEVDVATYRKLVKAVASCYSGTCDGPKIRAFFVSYLDKAEGMIDSHLVQMLNDWVALFASLKQKTTDVQTYAKQVQSRLKSVSSKVESVKASVCRNSACKGSTPSNAFKKFYSTISTIKGLQGVPSAAEKSLANLPKMTQITRTAIKYSTTPADEKYYVGLIEDYRINTIRDLIKAFRVTEYMPQAGEDLRNLVNRFNLISKHAPDAQAAATSINQILATNWAKNSELAKTASGRKVRDGLIKIQKAFKDELKGPLANLIKSNKAVEDLLVKFPLRKKRLEFTSGGVYFNRWTDVQMKVPGTVSKTKTFTDGSFYRDHSWDEIQAFDFGPKKVNFVKHALPYIKYRFI</sequence>
<accession>A0A9W8PRL2</accession>
<protein>
    <submittedName>
        <fullName evidence="2">Uncharacterized protein</fullName>
    </submittedName>
</protein>
<keyword evidence="1" id="KW-0732">Signal</keyword>
<dbReference type="Proteomes" id="UP001152130">
    <property type="component" value="Unassembled WGS sequence"/>
</dbReference>
<feature type="signal peptide" evidence="1">
    <location>
        <begin position="1"/>
        <end position="19"/>
    </location>
</feature>
<name>A0A9W8PRL2_9HYPO</name>